<dbReference type="InterPro" id="IPR036770">
    <property type="entry name" value="Ankyrin_rpt-contain_sf"/>
</dbReference>
<dbReference type="OrthoDB" id="3560217at2759"/>
<dbReference type="PROSITE" id="PS50088">
    <property type="entry name" value="ANK_REPEAT"/>
    <property type="match status" value="1"/>
</dbReference>
<accession>M7TDK0</accession>
<sequence length="555" mass="63029">MLSNIHEDYTDIVVAALMLLVICHEKPTIRESAEAVAARMDSKSSFNINNRFSDSEELLDILGSLVTHNTDYSRPQLHDPYFVSPGRMKSIVILCGDILYFTGYLTLEVVQYLGSSEWRETWLRTENDRDYLAPDIQNAEWKNGNDLGTTIYYASLLKLTHVERFLADEYNTTVDGPLQLGECPPLSVAIHFENASHVQHFIRMRERGYTEYESCQIALELAIEKSGSFLLMVLIEIIRFVGESVSMEKSIILDVLPLITNKCDSMLIDDVCFLWKPLSYALLHPDQENSAFVVRSKLKIHSEWPMILQRRPCGIEEILFAVAISMDSIESFQLFLDYLQGFEGHNEYHLLPILAAFAQCDKEAKLLFLIERAGTLGLTETSMFQDIMWEVLERRAEVVLKLLLGPGMHPDLPYCDLWYCITGSTKSPLQQAVYKRWRAVIPLLLKRGTNVNYLDVSDISITPFTCFGPLGILRRGIKDPDIPPGSDDDSSGNDRLIEELLVSEGATIYEYEQNVSSDGSTDGRVSEGFEIEFDEELTDFAKIMVDNECEDLRDG</sequence>
<organism evidence="2 3">
    <name type="scientific">Botryotinia fuckeliana (strain BcDW1)</name>
    <name type="common">Noble rot fungus</name>
    <name type="synonym">Botrytis cinerea</name>
    <dbReference type="NCBI Taxonomy" id="1290391"/>
    <lineage>
        <taxon>Eukaryota</taxon>
        <taxon>Fungi</taxon>
        <taxon>Dikarya</taxon>
        <taxon>Ascomycota</taxon>
        <taxon>Pezizomycotina</taxon>
        <taxon>Leotiomycetes</taxon>
        <taxon>Helotiales</taxon>
        <taxon>Sclerotiniaceae</taxon>
        <taxon>Botrytis</taxon>
    </lineage>
</organism>
<evidence type="ECO:0000313" key="3">
    <source>
        <dbReference type="Proteomes" id="UP000012045"/>
    </source>
</evidence>
<name>M7TDK0_BOTF1</name>
<feature type="repeat" description="ANK" evidence="1">
    <location>
        <begin position="424"/>
        <end position="456"/>
    </location>
</feature>
<evidence type="ECO:0000256" key="1">
    <source>
        <dbReference type="PROSITE-ProRule" id="PRU00023"/>
    </source>
</evidence>
<keyword evidence="1" id="KW-0040">ANK repeat</keyword>
<dbReference type="InterPro" id="IPR002110">
    <property type="entry name" value="Ankyrin_rpt"/>
</dbReference>
<dbReference type="Proteomes" id="UP000012045">
    <property type="component" value="Unassembled WGS sequence"/>
</dbReference>
<protein>
    <submittedName>
        <fullName evidence="2">Uncharacterized protein</fullName>
    </submittedName>
</protein>
<dbReference type="SUPFAM" id="SSF48403">
    <property type="entry name" value="Ankyrin repeat"/>
    <property type="match status" value="1"/>
</dbReference>
<reference evidence="3" key="1">
    <citation type="journal article" date="2013" name="Genome Announc.">
        <title>Draft genome sequence of Botrytis cinerea BcDW1, inoculum for noble rot of grape berries.</title>
        <authorList>
            <person name="Blanco-Ulate B."/>
            <person name="Allen G."/>
            <person name="Powell A.L."/>
            <person name="Cantu D."/>
        </authorList>
    </citation>
    <scope>NUCLEOTIDE SEQUENCE [LARGE SCALE GENOMIC DNA]</scope>
    <source>
        <strain evidence="3">BcDW1</strain>
    </source>
</reference>
<dbReference type="EMBL" id="KB708074">
    <property type="protein sequence ID" value="EMR81536.1"/>
    <property type="molecule type" value="Genomic_DNA"/>
</dbReference>
<dbReference type="AlphaFoldDB" id="M7TDK0"/>
<proteinExistence type="predicted"/>
<evidence type="ECO:0000313" key="2">
    <source>
        <dbReference type="EMBL" id="EMR81536.1"/>
    </source>
</evidence>
<gene>
    <name evidence="2" type="ORF">BcDW1_9869</name>
</gene>
<dbReference type="HOGENOM" id="CLU_464586_0_0_1"/>